<comment type="caution">
    <text evidence="1">The sequence shown here is derived from an EMBL/GenBank/DDBJ whole genome shotgun (WGS) entry which is preliminary data.</text>
</comment>
<gene>
    <name evidence="1" type="ORF">ADICYQ_4618</name>
</gene>
<dbReference type="EMBL" id="ATNM01000147">
    <property type="protein sequence ID" value="EPR66484.1"/>
    <property type="molecule type" value="Genomic_DNA"/>
</dbReference>
<name>S7WIC8_9BACT</name>
<organism evidence="1 2">
    <name type="scientific">Cyclobacterium qasimii M12-11B</name>
    <dbReference type="NCBI Taxonomy" id="641524"/>
    <lineage>
        <taxon>Bacteria</taxon>
        <taxon>Pseudomonadati</taxon>
        <taxon>Bacteroidota</taxon>
        <taxon>Cytophagia</taxon>
        <taxon>Cytophagales</taxon>
        <taxon>Cyclobacteriaceae</taxon>
        <taxon>Cyclobacterium</taxon>
    </lineage>
</organism>
<accession>S7WIC8</accession>
<dbReference type="AlphaFoldDB" id="S7WIC8"/>
<dbReference type="Proteomes" id="UP000014974">
    <property type="component" value="Unassembled WGS sequence"/>
</dbReference>
<evidence type="ECO:0000313" key="1">
    <source>
        <dbReference type="EMBL" id="EPR66484.1"/>
    </source>
</evidence>
<sequence length="38" mass="4075">MHKAPWVLLLLSHLTIAGAVTGSHGLFLLNKRLPIAKG</sequence>
<protein>
    <submittedName>
        <fullName evidence="1">Uncharacterized protein</fullName>
    </submittedName>
</protein>
<evidence type="ECO:0000313" key="2">
    <source>
        <dbReference type="Proteomes" id="UP000014974"/>
    </source>
</evidence>
<reference evidence="1 2" key="1">
    <citation type="journal article" date="2013" name="Genome Announc.">
        <title>Draft Genome Sequence of Cyclobacterium qasimii Strain M12-11BT, Isolated from Arctic Marine Sediment.</title>
        <authorList>
            <person name="Shivaji S."/>
            <person name="Ara S."/>
            <person name="Singh A."/>
            <person name="Kumar Pinnaka A."/>
        </authorList>
    </citation>
    <scope>NUCLEOTIDE SEQUENCE [LARGE SCALE GENOMIC DNA]</scope>
    <source>
        <strain evidence="1 2">M12-11B</strain>
    </source>
</reference>
<proteinExistence type="predicted"/>
<dbReference type="STRING" id="641524.ADICYQ_4618"/>